<keyword evidence="2" id="KW-1185">Reference proteome</keyword>
<name>A0ABW3TXW4_9BACL</name>
<dbReference type="EMBL" id="JBHTLT010000044">
    <property type="protein sequence ID" value="MFD1205363.1"/>
    <property type="molecule type" value="Genomic_DNA"/>
</dbReference>
<dbReference type="Proteomes" id="UP001597231">
    <property type="component" value="Unassembled WGS sequence"/>
</dbReference>
<proteinExistence type="predicted"/>
<evidence type="ECO:0000313" key="1">
    <source>
        <dbReference type="EMBL" id="MFD1205363.1"/>
    </source>
</evidence>
<accession>A0ABW3TXW4</accession>
<sequence>MKVFDLHSDLFTDIAWRRSKGETRVFDRFHYPKLRRGLVEAVICVFWTERQFRGDPYGRFQFLYHHVMADLLESEHAYICRTAADLETSSRKVKIILGLEGLSFIEGWQGVSKEEKVLNAFEALNANGFRHAILSWNEQNFLASGTGIGHTDVEKGLTEHGKSAIQLMESERWMIDVSHMDEASFNGIVQMTEGPIFASHSNAKTVCDNERNLSDEQLRTIARSGGIIGLNAYYEFIDPDNPTIDRLIDHAIYIADLVGTDHLSFGFDFIDFLQPYGSLDGVTGSTGGLETVEQVPALIEKLRKRGFSEMELNDICYGNAFRFVKHHMQ</sequence>
<comment type="caution">
    <text evidence="1">The sequence shown here is derived from an EMBL/GenBank/DDBJ whole genome shotgun (WGS) entry which is preliminary data.</text>
</comment>
<dbReference type="InterPro" id="IPR032466">
    <property type="entry name" value="Metal_Hydrolase"/>
</dbReference>
<dbReference type="SUPFAM" id="SSF51556">
    <property type="entry name" value="Metallo-dependent hydrolases"/>
    <property type="match status" value="1"/>
</dbReference>
<dbReference type="InterPro" id="IPR008257">
    <property type="entry name" value="Pept_M19"/>
</dbReference>
<evidence type="ECO:0000313" key="2">
    <source>
        <dbReference type="Proteomes" id="UP001597231"/>
    </source>
</evidence>
<dbReference type="Pfam" id="PF01244">
    <property type="entry name" value="Peptidase_M19"/>
    <property type="match status" value="1"/>
</dbReference>
<protein>
    <submittedName>
        <fullName evidence="1">Dipeptidase</fullName>
    </submittedName>
</protein>
<dbReference type="PANTHER" id="PTHR10443">
    <property type="entry name" value="MICROSOMAL DIPEPTIDASE"/>
    <property type="match status" value="1"/>
</dbReference>
<organism evidence="1 2">
    <name type="scientific">Sporosarcina contaminans</name>
    <dbReference type="NCBI Taxonomy" id="633403"/>
    <lineage>
        <taxon>Bacteria</taxon>
        <taxon>Bacillati</taxon>
        <taxon>Bacillota</taxon>
        <taxon>Bacilli</taxon>
        <taxon>Bacillales</taxon>
        <taxon>Caryophanaceae</taxon>
        <taxon>Sporosarcina</taxon>
    </lineage>
</organism>
<dbReference type="Gene3D" id="3.20.20.140">
    <property type="entry name" value="Metal-dependent hydrolases"/>
    <property type="match status" value="1"/>
</dbReference>
<dbReference type="PANTHER" id="PTHR10443:SF12">
    <property type="entry name" value="DIPEPTIDASE"/>
    <property type="match status" value="1"/>
</dbReference>
<dbReference type="RefSeq" id="WP_381480538.1">
    <property type="nucleotide sequence ID" value="NZ_JBHTLT010000044.1"/>
</dbReference>
<reference evidence="2" key="1">
    <citation type="journal article" date="2019" name="Int. J. Syst. Evol. Microbiol.">
        <title>The Global Catalogue of Microorganisms (GCM) 10K type strain sequencing project: providing services to taxonomists for standard genome sequencing and annotation.</title>
        <authorList>
            <consortium name="The Broad Institute Genomics Platform"/>
            <consortium name="The Broad Institute Genome Sequencing Center for Infectious Disease"/>
            <person name="Wu L."/>
            <person name="Ma J."/>
        </authorList>
    </citation>
    <scope>NUCLEOTIDE SEQUENCE [LARGE SCALE GENOMIC DNA]</scope>
    <source>
        <strain evidence="2">CCUG 53915</strain>
    </source>
</reference>
<gene>
    <name evidence="1" type="ORF">ACFQ38_09640</name>
</gene>
<dbReference type="PROSITE" id="PS51365">
    <property type="entry name" value="RENAL_DIPEPTIDASE_2"/>
    <property type="match status" value="1"/>
</dbReference>